<dbReference type="InterPro" id="IPR055707">
    <property type="entry name" value="DUF7283"/>
</dbReference>
<gene>
    <name evidence="2" type="ORF">GRX03_10170</name>
</gene>
<protein>
    <submittedName>
        <fullName evidence="2">Uncharacterized protein</fullName>
    </submittedName>
</protein>
<name>A0A6B0T8R8_9EURY</name>
<dbReference type="AlphaFoldDB" id="A0A6B0T8R8"/>
<accession>A0A6B0T8R8</accession>
<dbReference type="EMBL" id="WUUT01000003">
    <property type="protein sequence ID" value="MXR51963.1"/>
    <property type="molecule type" value="Genomic_DNA"/>
</dbReference>
<dbReference type="OrthoDB" id="157493at2157"/>
<keyword evidence="1" id="KW-0812">Transmembrane</keyword>
<feature type="transmembrane region" description="Helical" evidence="1">
    <location>
        <begin position="12"/>
        <end position="30"/>
    </location>
</feature>
<evidence type="ECO:0000313" key="3">
    <source>
        <dbReference type="Proteomes" id="UP000466535"/>
    </source>
</evidence>
<comment type="caution">
    <text evidence="2">The sequence shown here is derived from an EMBL/GenBank/DDBJ whole genome shotgun (WGS) entry which is preliminary data.</text>
</comment>
<evidence type="ECO:0000256" key="1">
    <source>
        <dbReference type="SAM" id="Phobius"/>
    </source>
</evidence>
<reference evidence="2 3" key="1">
    <citation type="submission" date="2019-12" db="EMBL/GenBank/DDBJ databases">
        <title>Isolation and characterization of three novel carbon monoxide-oxidizing members of Halobacteria from salione crusts and soils.</title>
        <authorList>
            <person name="Myers M.R."/>
            <person name="King G.M."/>
        </authorList>
    </citation>
    <scope>NUCLEOTIDE SEQUENCE [LARGE SCALE GENOMIC DNA]</scope>
    <source>
        <strain evidence="2 3">WSH3</strain>
    </source>
</reference>
<keyword evidence="1" id="KW-1133">Transmembrane helix</keyword>
<sequence length="172" mass="18037">MTVEAPADSWYTWVGVVLVSVAVAGVVAGLPAEPPPDASGAANTVDRVAASERGTSVSHEVDADQARIGTKQLAFRNDGGTTQASIAFGTMTPVDAADGPVRDAGEALLAGAHPEEVIERRAAFETERDLRAAFDDLRTDADRRGVEWQETNGRVLIRSVQIAGEQVVLVGT</sequence>
<evidence type="ECO:0000313" key="2">
    <source>
        <dbReference type="EMBL" id="MXR51963.1"/>
    </source>
</evidence>
<keyword evidence="1" id="KW-0472">Membrane</keyword>
<dbReference type="RefSeq" id="WP_159764085.1">
    <property type="nucleotide sequence ID" value="NZ_WUUT01000003.1"/>
</dbReference>
<keyword evidence="3" id="KW-1185">Reference proteome</keyword>
<organism evidence="2 3">
    <name type="scientific">Halovenus carboxidivorans</name>
    <dbReference type="NCBI Taxonomy" id="2692199"/>
    <lineage>
        <taxon>Archaea</taxon>
        <taxon>Methanobacteriati</taxon>
        <taxon>Methanobacteriota</taxon>
        <taxon>Stenosarchaea group</taxon>
        <taxon>Halobacteria</taxon>
        <taxon>Halobacteriales</taxon>
        <taxon>Haloarculaceae</taxon>
        <taxon>Halovenus</taxon>
    </lineage>
</organism>
<dbReference type="Pfam" id="PF23954">
    <property type="entry name" value="DUF7283"/>
    <property type="match status" value="1"/>
</dbReference>
<proteinExistence type="predicted"/>
<dbReference type="Proteomes" id="UP000466535">
    <property type="component" value="Unassembled WGS sequence"/>
</dbReference>